<dbReference type="EMBL" id="BMPI01000066">
    <property type="protein sequence ID" value="GGM73257.1"/>
    <property type="molecule type" value="Genomic_DNA"/>
</dbReference>
<evidence type="ECO:0000313" key="2">
    <source>
        <dbReference type="Proteomes" id="UP000642070"/>
    </source>
</evidence>
<dbReference type="Proteomes" id="UP000642070">
    <property type="component" value="Unassembled WGS sequence"/>
</dbReference>
<organism evidence="1 2">
    <name type="scientific">Dactylosporangium sucinum</name>
    <dbReference type="NCBI Taxonomy" id="1424081"/>
    <lineage>
        <taxon>Bacteria</taxon>
        <taxon>Bacillati</taxon>
        <taxon>Actinomycetota</taxon>
        <taxon>Actinomycetes</taxon>
        <taxon>Micromonosporales</taxon>
        <taxon>Micromonosporaceae</taxon>
        <taxon>Dactylosporangium</taxon>
    </lineage>
</organism>
<comment type="caution">
    <text evidence="1">The sequence shown here is derived from an EMBL/GenBank/DDBJ whole genome shotgun (WGS) entry which is preliminary data.</text>
</comment>
<proteinExistence type="predicted"/>
<dbReference type="AlphaFoldDB" id="A0A917UAU2"/>
<reference evidence="1" key="2">
    <citation type="submission" date="2020-09" db="EMBL/GenBank/DDBJ databases">
        <authorList>
            <person name="Sun Q."/>
            <person name="Ohkuma M."/>
        </authorList>
    </citation>
    <scope>NUCLEOTIDE SEQUENCE</scope>
    <source>
        <strain evidence="1">JCM 19831</strain>
    </source>
</reference>
<name>A0A917UAU2_9ACTN</name>
<accession>A0A917UAU2</accession>
<reference evidence="1" key="1">
    <citation type="journal article" date="2014" name="Int. J. Syst. Evol. Microbiol.">
        <title>Complete genome sequence of Corynebacterium casei LMG S-19264T (=DSM 44701T), isolated from a smear-ripened cheese.</title>
        <authorList>
            <consortium name="US DOE Joint Genome Institute (JGI-PGF)"/>
            <person name="Walter F."/>
            <person name="Albersmeier A."/>
            <person name="Kalinowski J."/>
            <person name="Ruckert C."/>
        </authorList>
    </citation>
    <scope>NUCLEOTIDE SEQUENCE</scope>
    <source>
        <strain evidence="1">JCM 19831</strain>
    </source>
</reference>
<dbReference type="RefSeq" id="WP_190256083.1">
    <property type="nucleotide sequence ID" value="NZ_BMPI01000066.1"/>
</dbReference>
<evidence type="ECO:0000313" key="1">
    <source>
        <dbReference type="EMBL" id="GGM73257.1"/>
    </source>
</evidence>
<gene>
    <name evidence="1" type="ORF">GCM10007977_088610</name>
</gene>
<protein>
    <submittedName>
        <fullName evidence="1">Uncharacterized protein</fullName>
    </submittedName>
</protein>
<sequence length="82" mass="9019">MRLVPVVDMSTSQPTYLNLAHATLVAPIHLDTRARTFRKDQQTWAVTFVVNVGGSATVFATRRSFASEQEAGEWIASVADLI</sequence>
<keyword evidence="2" id="KW-1185">Reference proteome</keyword>